<evidence type="ECO:0000256" key="1">
    <source>
        <dbReference type="ARBA" id="ARBA00022962"/>
    </source>
</evidence>
<dbReference type="PANTHER" id="PTHR11236:SF9">
    <property type="entry name" value="ANTHRANILATE SYNTHASE COMPONENT 1"/>
    <property type="match status" value="1"/>
</dbReference>
<feature type="domain" description="Chorismate-utilising enzyme C-terminal" evidence="5">
    <location>
        <begin position="247"/>
        <end position="499"/>
    </location>
</feature>
<dbReference type="InterPro" id="IPR005801">
    <property type="entry name" value="ADC_synthase"/>
</dbReference>
<keyword evidence="3" id="KW-0057">Aromatic amino acid biosynthesis</keyword>
<dbReference type="InterPro" id="IPR006221">
    <property type="entry name" value="TrpG/PapA_dom"/>
</dbReference>
<dbReference type="SUPFAM" id="SSF56322">
    <property type="entry name" value="ADC synthase"/>
    <property type="match status" value="1"/>
</dbReference>
<dbReference type="InterPro" id="IPR006805">
    <property type="entry name" value="Anth_synth_I_N"/>
</dbReference>
<keyword evidence="3" id="KW-0028">Amino-acid biosynthesis</keyword>
<dbReference type="CDD" id="cd01743">
    <property type="entry name" value="GATase1_Anthranilate_Synthase"/>
    <property type="match status" value="1"/>
</dbReference>
<evidence type="ECO:0000259" key="6">
    <source>
        <dbReference type="Pfam" id="PF04715"/>
    </source>
</evidence>
<gene>
    <name evidence="7" type="ORF">GTW23_02470</name>
</gene>
<keyword evidence="3 7" id="KW-0456">Lyase</keyword>
<dbReference type="GO" id="GO:0004049">
    <property type="term" value="F:anthranilate synthase activity"/>
    <property type="evidence" value="ECO:0007669"/>
    <property type="project" value="UniProtKB-EC"/>
</dbReference>
<accession>A0ABT1CN20</accession>
<dbReference type="PROSITE" id="PS51273">
    <property type="entry name" value="GATASE_TYPE_1"/>
    <property type="match status" value="1"/>
</dbReference>
<evidence type="ECO:0000313" key="8">
    <source>
        <dbReference type="Proteomes" id="UP001320715"/>
    </source>
</evidence>
<dbReference type="PRINTS" id="PR00097">
    <property type="entry name" value="ANTSNTHASEII"/>
</dbReference>
<keyword evidence="8" id="KW-1185">Reference proteome</keyword>
<dbReference type="InterPro" id="IPR017926">
    <property type="entry name" value="GATASE"/>
</dbReference>
<dbReference type="PRINTS" id="PR00096">
    <property type="entry name" value="GATASE"/>
</dbReference>
<dbReference type="PRINTS" id="PR00099">
    <property type="entry name" value="CPSGATASE"/>
</dbReference>
<dbReference type="NCBIfam" id="TIGR01815">
    <property type="entry name" value="TrpE-clade3"/>
    <property type="match status" value="1"/>
</dbReference>
<protein>
    <recommendedName>
        <fullName evidence="2 3">Anthranilate synthase</fullName>
        <ecNumber evidence="2 3">4.1.3.27</ecNumber>
    </recommendedName>
</protein>
<evidence type="ECO:0000313" key="7">
    <source>
        <dbReference type="EMBL" id="MCO6407026.1"/>
    </source>
</evidence>
<evidence type="ECO:0000256" key="3">
    <source>
        <dbReference type="PIRNR" id="PIRNR036934"/>
    </source>
</evidence>
<dbReference type="EMBL" id="JAAAML010000001">
    <property type="protein sequence ID" value="MCO6407026.1"/>
    <property type="molecule type" value="Genomic_DNA"/>
</dbReference>
<dbReference type="NCBIfam" id="NF010081">
    <property type="entry name" value="PRK13566.1"/>
    <property type="match status" value="1"/>
</dbReference>
<reference evidence="7 8" key="1">
    <citation type="submission" date="2020-01" db="EMBL/GenBank/DDBJ databases">
        <title>Genomes of bacteria type strains.</title>
        <authorList>
            <person name="Chen J."/>
            <person name="Zhu S."/>
            <person name="Yang J."/>
        </authorList>
    </citation>
    <scope>NUCLEOTIDE SEQUENCE [LARGE SCALE GENOMIC DNA]</scope>
    <source>
        <strain evidence="7 8">DSM 16655</strain>
    </source>
</reference>
<dbReference type="RefSeq" id="WP_252914493.1">
    <property type="nucleotide sequence ID" value="NZ_JAAAML010000001.1"/>
</dbReference>
<dbReference type="Pfam" id="PF04715">
    <property type="entry name" value="Anth_synt_I_N"/>
    <property type="match status" value="1"/>
</dbReference>
<keyword evidence="3" id="KW-0822">Tryptophan biosynthesis</keyword>
<dbReference type="InterPro" id="IPR010112">
    <property type="entry name" value="TrpE-G_bact"/>
</dbReference>
<dbReference type="Pfam" id="PF00425">
    <property type="entry name" value="Chorismate_bind"/>
    <property type="match status" value="1"/>
</dbReference>
<dbReference type="PIRSF" id="PIRSF036934">
    <property type="entry name" value="TrpE-G"/>
    <property type="match status" value="1"/>
</dbReference>
<dbReference type="NCBIfam" id="TIGR00566">
    <property type="entry name" value="trpG_papA"/>
    <property type="match status" value="1"/>
</dbReference>
<dbReference type="InterPro" id="IPR019999">
    <property type="entry name" value="Anth_synth_I-like"/>
</dbReference>
<dbReference type="SUPFAM" id="SSF52317">
    <property type="entry name" value="Class I glutamine amidotransferase-like"/>
    <property type="match status" value="1"/>
</dbReference>
<dbReference type="Gene3D" id="3.40.50.880">
    <property type="match status" value="1"/>
</dbReference>
<feature type="domain" description="Anthranilate synthase component I N-terminal" evidence="6">
    <location>
        <begin position="117"/>
        <end position="206"/>
    </location>
</feature>
<dbReference type="EC" id="4.1.3.27" evidence="2 3"/>
<dbReference type="Gene3D" id="3.60.120.10">
    <property type="entry name" value="Anthranilate synthase"/>
    <property type="match status" value="1"/>
</dbReference>
<comment type="caution">
    <text evidence="7">The sequence shown here is derived from an EMBL/GenBank/DDBJ whole genome shotgun (WGS) entry which is preliminary data.</text>
</comment>
<keyword evidence="1" id="KW-0315">Glutamine amidotransferase</keyword>
<evidence type="ECO:0000256" key="2">
    <source>
        <dbReference type="NCBIfam" id="TIGR01815"/>
    </source>
</evidence>
<dbReference type="Pfam" id="PF00117">
    <property type="entry name" value="GATase"/>
    <property type="match status" value="1"/>
</dbReference>
<dbReference type="PANTHER" id="PTHR11236">
    <property type="entry name" value="AMINOBENZOATE/ANTHRANILATE SYNTHASE"/>
    <property type="match status" value="1"/>
</dbReference>
<dbReference type="InterPro" id="IPR015890">
    <property type="entry name" value="Chorismate_C"/>
</dbReference>
<comment type="catalytic activity">
    <reaction evidence="3">
        <text>chorismate + L-glutamine = anthranilate + pyruvate + L-glutamate + H(+)</text>
        <dbReference type="Rhea" id="RHEA:21732"/>
        <dbReference type="ChEBI" id="CHEBI:15361"/>
        <dbReference type="ChEBI" id="CHEBI:15378"/>
        <dbReference type="ChEBI" id="CHEBI:16567"/>
        <dbReference type="ChEBI" id="CHEBI:29748"/>
        <dbReference type="ChEBI" id="CHEBI:29985"/>
        <dbReference type="ChEBI" id="CHEBI:58359"/>
        <dbReference type="EC" id="4.1.3.27"/>
    </reaction>
</comment>
<comment type="pathway">
    <text evidence="3">Amino-acid biosynthesis; L-tryptophan biosynthesis; L-tryptophan from chorismate: step 1/5.</text>
</comment>
<sequence length="729" mass="80749">MGTTELSDKAAHYQTRGGVLVTRRRRETPYADAISGYIDALDSRRGAVFSSNYEYPGRYTRWDTAIVDPPLGISSRERKLTIEAYNGRGEALISILAGRLEGHAEFAITGKDARKIEIEIARPDRVFSEEERSRAPTVFSVLRVIVDLFHSAEDGNIGFYGAFGYDLAFQFDPVAPKLTRPEDQRDLLLFLPDEILIVDHHAAKAWIDRYDFSFDGMTTEGRDAEIAPEAFKPADRMPPRGDHTPGEYAELVKRAKESFRRGDLFEVVPGQTFFERCEARPSEISRRLKAINPSPYSFFINLGNQEYLVGASPEMFVRVNGRRIETCPISGTIKRGEDAIADSEQILKLLNSKKDESELTMCSDVDRNDKSRVCEPGSVKVIGRRQIEMYSRLIHTVDHIEGRLRDGMDAFDGFLSHAWAVTVTGAPKLWAMRFLENNEKSPRAWYGGAVGMVSFNGDMNTGLTLRTIRIKDGIAEVRAGATLLFDSNPEEEEAETELKASAMLSAIRDARLGNAGSGTRETAKVGEGTSILLVDHEDSFVHTLANYFRQTGAKVTTVRSPVSDEVFDRVAPDLVVLSPGPGNPKDFDCAATIKKIRTRELPVFGVCLGLQALAESFGGSLRELAVPVHGKPSRIRVSSNGVIFSGLAKEVTVGRYHSIFADYATLPKEFRVTAETDDGVIMAFEHESLPIAAVQFHPESIMTLGQDAGMRMIENVVAHLARRKKVEAA</sequence>
<evidence type="ECO:0000259" key="4">
    <source>
        <dbReference type="Pfam" id="PF00117"/>
    </source>
</evidence>
<proteinExistence type="predicted"/>
<feature type="domain" description="Glutamine amidotransferase" evidence="4">
    <location>
        <begin position="532"/>
        <end position="707"/>
    </location>
</feature>
<dbReference type="Proteomes" id="UP001320715">
    <property type="component" value="Unassembled WGS sequence"/>
</dbReference>
<organism evidence="7 8">
    <name type="scientific">Hoeflea alexandrii</name>
    <dbReference type="NCBI Taxonomy" id="288436"/>
    <lineage>
        <taxon>Bacteria</taxon>
        <taxon>Pseudomonadati</taxon>
        <taxon>Pseudomonadota</taxon>
        <taxon>Alphaproteobacteria</taxon>
        <taxon>Hyphomicrobiales</taxon>
        <taxon>Rhizobiaceae</taxon>
        <taxon>Hoeflea</taxon>
    </lineage>
</organism>
<name>A0ABT1CN20_9HYPH</name>
<evidence type="ECO:0000259" key="5">
    <source>
        <dbReference type="Pfam" id="PF00425"/>
    </source>
</evidence>
<dbReference type="InterPro" id="IPR029062">
    <property type="entry name" value="Class_I_gatase-like"/>
</dbReference>